<dbReference type="Proteomes" id="UP000823964">
    <property type="component" value="Unassembled WGS sequence"/>
</dbReference>
<reference evidence="1" key="1">
    <citation type="journal article" date="2021" name="PeerJ">
        <title>Extensive microbial diversity within the chicken gut microbiome revealed by metagenomics and culture.</title>
        <authorList>
            <person name="Gilroy R."/>
            <person name="Ravi A."/>
            <person name="Getino M."/>
            <person name="Pursley I."/>
            <person name="Horton D.L."/>
            <person name="Alikhan N.F."/>
            <person name="Baker D."/>
            <person name="Gharbi K."/>
            <person name="Hall N."/>
            <person name="Watson M."/>
            <person name="Adriaenssens E.M."/>
            <person name="Foster-Nyarko E."/>
            <person name="Jarju S."/>
            <person name="Secka A."/>
            <person name="Antonio M."/>
            <person name="Oren A."/>
            <person name="Chaudhuri R.R."/>
            <person name="La Ragione R."/>
            <person name="Hildebrand F."/>
            <person name="Pallen M.J."/>
        </authorList>
    </citation>
    <scope>NUCLEOTIDE SEQUENCE</scope>
    <source>
        <strain evidence="1">14975</strain>
    </source>
</reference>
<sequence>MSSEKHGAGGAHPMQQTSSMDCLLRDRLAADYADFCRQALREASCAAAEPDLPTPPAVAELQCSWMSGELGCSGESERHGIVRIIDFGEWNRREGPDFLRAELELDGRRLRGDIVLTRRAEDWESAGYGADPRCDGVVLHVVAEPPPAGWYTRNSRHEEIPVLALDPAELRRVLGYPRRWSVEELETEPAPLRRLTAGQLRALLLGAAARRMQQRRELFQRRVERMGESQSRYECWAETLGYRVNKLPMRMLARRAPLRELGDNAHAILFGTAGFLEPVLPERAGDEARRYHRSVWDAWWPLRETYGLSPSRRLPWVFSSVRPLNHPHRRVAALAASAAQWSELRPLMLARHAPELLKRLSSLRHPFWSRHCNLQAEPLSADFALVGKERAKDFIVNHVCVCDDSEESWRMYLKLRVHTVSARVSSAARRLLGERADLPELLTDCYVQQALLQLDDDFGRAEPNNSGEYPELLGRWSRSI</sequence>
<organism evidence="1 2">
    <name type="scientific">Candidatus Akkermansia intestinigallinarum</name>
    <dbReference type="NCBI Taxonomy" id="2838431"/>
    <lineage>
        <taxon>Bacteria</taxon>
        <taxon>Pseudomonadati</taxon>
        <taxon>Verrucomicrobiota</taxon>
        <taxon>Verrucomicrobiia</taxon>
        <taxon>Verrucomicrobiales</taxon>
        <taxon>Akkermansiaceae</taxon>
        <taxon>Akkermansia</taxon>
    </lineage>
</organism>
<protein>
    <submittedName>
        <fullName evidence="1">DUF2851 family protein</fullName>
    </submittedName>
</protein>
<evidence type="ECO:0000313" key="2">
    <source>
        <dbReference type="Proteomes" id="UP000823964"/>
    </source>
</evidence>
<evidence type="ECO:0000313" key="1">
    <source>
        <dbReference type="EMBL" id="HIX20672.1"/>
    </source>
</evidence>
<reference evidence="1" key="2">
    <citation type="submission" date="2021-04" db="EMBL/GenBank/DDBJ databases">
        <authorList>
            <person name="Gilroy R."/>
        </authorList>
    </citation>
    <scope>NUCLEOTIDE SEQUENCE</scope>
    <source>
        <strain evidence="1">14975</strain>
    </source>
</reference>
<proteinExistence type="predicted"/>
<gene>
    <name evidence="1" type="ORF">H9862_08750</name>
</gene>
<name>A0A9D1VCI1_9BACT</name>
<dbReference type="AlphaFoldDB" id="A0A9D1VCI1"/>
<accession>A0A9D1VCI1</accession>
<dbReference type="EMBL" id="DXFQ01000166">
    <property type="protein sequence ID" value="HIX20672.1"/>
    <property type="molecule type" value="Genomic_DNA"/>
</dbReference>
<dbReference type="InterPro" id="IPR021272">
    <property type="entry name" value="DUF2851"/>
</dbReference>
<dbReference type="Pfam" id="PF11013">
    <property type="entry name" value="DUF2851"/>
    <property type="match status" value="1"/>
</dbReference>
<comment type="caution">
    <text evidence="1">The sequence shown here is derived from an EMBL/GenBank/DDBJ whole genome shotgun (WGS) entry which is preliminary data.</text>
</comment>